<evidence type="ECO:0000313" key="2">
    <source>
        <dbReference type="EMBL" id="VAI31893.1"/>
    </source>
</evidence>
<dbReference type="EMBL" id="LT934120">
    <property type="protein sequence ID" value="VAI31893.1"/>
    <property type="molecule type" value="Genomic_DNA"/>
</dbReference>
<name>A0A9R0X886_TRITD</name>
<dbReference type="AlphaFoldDB" id="A0A9R0X886"/>
<evidence type="ECO:0008006" key="4">
    <source>
        <dbReference type="Google" id="ProtNLM"/>
    </source>
</evidence>
<feature type="region of interest" description="Disordered" evidence="1">
    <location>
        <begin position="1"/>
        <end position="25"/>
    </location>
</feature>
<dbReference type="PANTHER" id="PTHR43019">
    <property type="entry name" value="SERINE ENDOPROTEASE DEGS"/>
    <property type="match status" value="1"/>
</dbReference>
<reference evidence="2 3" key="1">
    <citation type="submission" date="2017-09" db="EMBL/GenBank/DDBJ databases">
        <authorList>
            <consortium name="International Durum Wheat Genome Sequencing Consortium (IDWGSC)"/>
            <person name="Milanesi L."/>
        </authorList>
    </citation>
    <scope>NUCLEOTIDE SEQUENCE [LARGE SCALE GENOMIC DNA]</scope>
    <source>
        <strain evidence="3">cv. Svevo</strain>
    </source>
</reference>
<dbReference type="PANTHER" id="PTHR43019:SF64">
    <property type="entry name" value="OS07G0666400 PROTEIN"/>
    <property type="match status" value="1"/>
</dbReference>
<evidence type="ECO:0000313" key="3">
    <source>
        <dbReference type="Proteomes" id="UP000324705"/>
    </source>
</evidence>
<dbReference type="InterPro" id="IPR009003">
    <property type="entry name" value="Peptidase_S1_PA"/>
</dbReference>
<organism evidence="2 3">
    <name type="scientific">Triticum turgidum subsp. durum</name>
    <name type="common">Durum wheat</name>
    <name type="synonym">Triticum durum</name>
    <dbReference type="NCBI Taxonomy" id="4567"/>
    <lineage>
        <taxon>Eukaryota</taxon>
        <taxon>Viridiplantae</taxon>
        <taxon>Streptophyta</taxon>
        <taxon>Embryophyta</taxon>
        <taxon>Tracheophyta</taxon>
        <taxon>Spermatophyta</taxon>
        <taxon>Magnoliopsida</taxon>
        <taxon>Liliopsida</taxon>
        <taxon>Poales</taxon>
        <taxon>Poaceae</taxon>
        <taxon>BOP clade</taxon>
        <taxon>Pooideae</taxon>
        <taxon>Triticodae</taxon>
        <taxon>Triticeae</taxon>
        <taxon>Triticinae</taxon>
        <taxon>Triticum</taxon>
    </lineage>
</organism>
<evidence type="ECO:0000256" key="1">
    <source>
        <dbReference type="SAM" id="MobiDB-lite"/>
    </source>
</evidence>
<dbReference type="SUPFAM" id="SSF50494">
    <property type="entry name" value="Trypsin-like serine proteases"/>
    <property type="match status" value="1"/>
</dbReference>
<gene>
    <name evidence="2" type="ORF">TRITD_5Bv1G116490</name>
</gene>
<dbReference type="Proteomes" id="UP000324705">
    <property type="component" value="Chromosome 5B"/>
</dbReference>
<sequence>MSEQSDDEEYGSQGSEESEDSADQVPMETQLVQRTFDSQHRSVVRILVRGDGNKNSMCSGCVAHNNGAACSVLTTYHIFKRFSQDNMQVSVLFHGMDKEVPAKVLIAEPDKDLAVLLVAEAVPLFPPVEFSDEVDLSGRYVVMMGFFGLDCHSMVVEPGASIGRIMSEPFIYKGVPSFKCFYANHTIEVGTSGGPVFLDEKVVGVNMEADIGKVSAISMNTVKWVLKSRIAGDNVQDLTIPAMLQQIASQS</sequence>
<dbReference type="Gene3D" id="2.40.10.120">
    <property type="match status" value="1"/>
</dbReference>
<protein>
    <recommendedName>
        <fullName evidence="4">Serine protease</fullName>
    </recommendedName>
</protein>
<feature type="compositionally biased region" description="Acidic residues" evidence="1">
    <location>
        <begin position="1"/>
        <end position="22"/>
    </location>
</feature>
<dbReference type="Gramene" id="TRITD5Bv1G116490.2">
    <property type="protein sequence ID" value="TRITD5Bv1G116490.2"/>
    <property type="gene ID" value="TRITD5Bv1G116490"/>
</dbReference>
<proteinExistence type="predicted"/>
<dbReference type="Pfam" id="PF13365">
    <property type="entry name" value="Trypsin_2"/>
    <property type="match status" value="1"/>
</dbReference>
<accession>A0A9R0X886</accession>
<keyword evidence="3" id="KW-1185">Reference proteome</keyword>